<dbReference type="Pfam" id="PF05046">
    <property type="entry name" value="Img2"/>
    <property type="match status" value="1"/>
</dbReference>
<organism evidence="7 8">
    <name type="scientific">Phlyctema vagabunda</name>
    <dbReference type="NCBI Taxonomy" id="108571"/>
    <lineage>
        <taxon>Eukaryota</taxon>
        <taxon>Fungi</taxon>
        <taxon>Dikarya</taxon>
        <taxon>Ascomycota</taxon>
        <taxon>Pezizomycotina</taxon>
        <taxon>Leotiomycetes</taxon>
        <taxon>Helotiales</taxon>
        <taxon>Dermateaceae</taxon>
        <taxon>Phlyctema</taxon>
    </lineage>
</organism>
<dbReference type="PANTHER" id="PTHR13477">
    <property type="entry name" value="MITOCHONDRIAL 39S RIBOSOMAL PROTEIN L49"/>
    <property type="match status" value="1"/>
</dbReference>
<dbReference type="Gene3D" id="3.30.780.10">
    <property type="entry name" value="SUI1-like domain"/>
    <property type="match status" value="1"/>
</dbReference>
<proteinExistence type="inferred from homology"/>
<evidence type="ECO:0000256" key="5">
    <source>
        <dbReference type="ARBA" id="ARBA00023274"/>
    </source>
</evidence>
<dbReference type="Proteomes" id="UP001629113">
    <property type="component" value="Unassembled WGS sequence"/>
</dbReference>
<reference evidence="7 8" key="1">
    <citation type="submission" date="2024-06" db="EMBL/GenBank/DDBJ databases">
        <title>Complete genome of Phlyctema vagabunda strain 19-DSS-EL-015.</title>
        <authorList>
            <person name="Fiorenzani C."/>
        </authorList>
    </citation>
    <scope>NUCLEOTIDE SEQUENCE [LARGE SCALE GENOMIC DNA]</scope>
    <source>
        <strain evidence="7 8">19-DSS-EL-015</strain>
    </source>
</reference>
<evidence type="ECO:0000256" key="1">
    <source>
        <dbReference type="ARBA" id="ARBA00004173"/>
    </source>
</evidence>
<evidence type="ECO:0000313" key="8">
    <source>
        <dbReference type="Proteomes" id="UP001629113"/>
    </source>
</evidence>
<evidence type="ECO:0000256" key="2">
    <source>
        <dbReference type="ARBA" id="ARBA00005677"/>
    </source>
</evidence>
<sequence>MLQPLSFLRPMALPRPATLQRFLATAAASNAAAPVSAYRIARTASKNLPIYLLEKRGGNMKLTKVRKIEGDVSVLRAELQEALGLGEKEVVINQLTKQIIVKGHRKPEIIKFLEERNF</sequence>
<dbReference type="PANTHER" id="PTHR13477:SF0">
    <property type="entry name" value="LARGE RIBOSOMAL SUBUNIT PROTEIN ML49"/>
    <property type="match status" value="1"/>
</dbReference>
<comment type="caution">
    <text evidence="7">The sequence shown here is derived from an EMBL/GenBank/DDBJ whole genome shotgun (WGS) entry which is preliminary data.</text>
</comment>
<keyword evidence="4" id="KW-0496">Mitochondrion</keyword>
<dbReference type="InterPro" id="IPR007740">
    <property type="entry name" value="Ribosomal_mL49"/>
</dbReference>
<evidence type="ECO:0000313" key="7">
    <source>
        <dbReference type="EMBL" id="KAL3426248.1"/>
    </source>
</evidence>
<keyword evidence="3" id="KW-0689">Ribosomal protein</keyword>
<evidence type="ECO:0000256" key="6">
    <source>
        <dbReference type="ARBA" id="ARBA00035191"/>
    </source>
</evidence>
<accession>A0ABR4PST7</accession>
<keyword evidence="5" id="KW-0687">Ribonucleoprotein</keyword>
<keyword evidence="8" id="KW-1185">Reference proteome</keyword>
<name>A0ABR4PST7_9HELO</name>
<evidence type="ECO:0000256" key="3">
    <source>
        <dbReference type="ARBA" id="ARBA00022980"/>
    </source>
</evidence>
<comment type="subcellular location">
    <subcellularLocation>
        <location evidence="1">Mitochondrion</location>
    </subcellularLocation>
</comment>
<evidence type="ECO:0000256" key="4">
    <source>
        <dbReference type="ARBA" id="ARBA00023128"/>
    </source>
</evidence>
<protein>
    <recommendedName>
        <fullName evidence="6">Large ribosomal subunit protein mL49</fullName>
    </recommendedName>
</protein>
<gene>
    <name evidence="7" type="ORF">PVAG01_03039</name>
</gene>
<comment type="similarity">
    <text evidence="2">Belongs to the mitochondrion-specific ribosomal protein mL49 family.</text>
</comment>
<dbReference type="EMBL" id="JBFCZG010000002">
    <property type="protein sequence ID" value="KAL3426248.1"/>
    <property type="molecule type" value="Genomic_DNA"/>
</dbReference>